<gene>
    <name evidence="2" type="ORF">QQF64_019469</name>
</gene>
<evidence type="ECO:0000259" key="1">
    <source>
        <dbReference type="SMART" id="SM00409"/>
    </source>
</evidence>
<feature type="non-terminal residue" evidence="2">
    <location>
        <position position="213"/>
    </location>
</feature>
<feature type="domain" description="Immunoglobulin" evidence="1">
    <location>
        <begin position="111"/>
        <end position="208"/>
    </location>
</feature>
<dbReference type="InterPro" id="IPR036179">
    <property type="entry name" value="Ig-like_dom_sf"/>
</dbReference>
<dbReference type="InterPro" id="IPR003599">
    <property type="entry name" value="Ig_sub"/>
</dbReference>
<dbReference type="PANTHER" id="PTHR21063">
    <property type="entry name" value="LFA-3"/>
    <property type="match status" value="1"/>
</dbReference>
<comment type="caution">
    <text evidence="2">The sequence shown here is derived from an EMBL/GenBank/DDBJ whole genome shotgun (WGS) entry which is preliminary data.</text>
</comment>
<feature type="domain" description="Immunoglobulin" evidence="1">
    <location>
        <begin position="10"/>
        <end position="106"/>
    </location>
</feature>
<dbReference type="PANTHER" id="PTHR21063:SF4">
    <property type="entry name" value="CD48 ANTIGEN-RELATED"/>
    <property type="match status" value="1"/>
</dbReference>
<keyword evidence="3" id="KW-1185">Reference proteome</keyword>
<reference evidence="2 3" key="1">
    <citation type="submission" date="2023-09" db="EMBL/GenBank/DDBJ databases">
        <authorList>
            <person name="Wang M."/>
        </authorList>
    </citation>
    <scope>NUCLEOTIDE SEQUENCE [LARGE SCALE GENOMIC DNA]</scope>
    <source>
        <strain evidence="2">GT-2023</strain>
        <tissue evidence="2">Liver</tissue>
    </source>
</reference>
<name>A0ABR3LJM4_9TELE</name>
<feature type="non-terminal residue" evidence="2">
    <location>
        <position position="1"/>
    </location>
</feature>
<dbReference type="EMBL" id="JAYMGO010000022">
    <property type="protein sequence ID" value="KAL1251673.1"/>
    <property type="molecule type" value="Genomic_DNA"/>
</dbReference>
<dbReference type="SUPFAM" id="SSF48726">
    <property type="entry name" value="Immunoglobulin"/>
    <property type="match status" value="2"/>
</dbReference>
<protein>
    <recommendedName>
        <fullName evidence="1">Immunoglobulin domain-containing protein</fullName>
    </recommendedName>
</protein>
<dbReference type="InterPro" id="IPR013783">
    <property type="entry name" value="Ig-like_fold"/>
</dbReference>
<dbReference type="Gene3D" id="2.60.40.10">
    <property type="entry name" value="Immunoglobulins"/>
    <property type="match status" value="2"/>
</dbReference>
<dbReference type="Proteomes" id="UP001558613">
    <property type="component" value="Unassembled WGS sequence"/>
</dbReference>
<accession>A0ABR3LJM4</accession>
<dbReference type="SMART" id="SM00409">
    <property type="entry name" value="IG"/>
    <property type="match status" value="2"/>
</dbReference>
<evidence type="ECO:0000313" key="2">
    <source>
        <dbReference type="EMBL" id="KAL1251673.1"/>
    </source>
</evidence>
<organism evidence="2 3">
    <name type="scientific">Cirrhinus molitorella</name>
    <name type="common">mud carp</name>
    <dbReference type="NCBI Taxonomy" id="172907"/>
    <lineage>
        <taxon>Eukaryota</taxon>
        <taxon>Metazoa</taxon>
        <taxon>Chordata</taxon>
        <taxon>Craniata</taxon>
        <taxon>Vertebrata</taxon>
        <taxon>Euteleostomi</taxon>
        <taxon>Actinopterygii</taxon>
        <taxon>Neopterygii</taxon>
        <taxon>Teleostei</taxon>
        <taxon>Ostariophysi</taxon>
        <taxon>Cypriniformes</taxon>
        <taxon>Cyprinidae</taxon>
        <taxon>Labeoninae</taxon>
        <taxon>Labeonini</taxon>
        <taxon>Cirrhinus</taxon>
    </lineage>
</organism>
<proteinExistence type="predicted"/>
<sequence>ISGKDEVTVLVSVSVMEGDSVTLHPDIKINQTDDIEWYFNKTKISNLTGNEYVICTDDECKKRFGDRLELNNGSLTIKNIRITDSGDYVLNIFIRDSTTIFNVSVYGVSAPDPDEVKESVTLDSGILRNPDDVMTWNFTDILIAEINGDQSKICTDEQCDERFKDRLKLNQFTGSLTIKDPRTSDSGLYKLHINVNNSKFGITRVKRFKVAVT</sequence>
<dbReference type="Pfam" id="PF13927">
    <property type="entry name" value="Ig_3"/>
    <property type="match status" value="1"/>
</dbReference>
<evidence type="ECO:0000313" key="3">
    <source>
        <dbReference type="Proteomes" id="UP001558613"/>
    </source>
</evidence>